<feature type="chain" id="PRO_5012053459" evidence="1">
    <location>
        <begin position="19"/>
        <end position="96"/>
    </location>
</feature>
<dbReference type="Proteomes" id="UP000190648">
    <property type="component" value="Unassembled WGS sequence"/>
</dbReference>
<accession>A0A1V4KFL6</accession>
<dbReference type="STRING" id="372326.A0A1V4KFL6"/>
<evidence type="ECO:0000256" key="1">
    <source>
        <dbReference type="SAM" id="SignalP"/>
    </source>
</evidence>
<comment type="caution">
    <text evidence="2">The sequence shown here is derived from an EMBL/GenBank/DDBJ whole genome shotgun (WGS) entry which is preliminary data.</text>
</comment>
<keyword evidence="3" id="KW-1185">Reference proteome</keyword>
<name>A0A1V4KFL6_PATFA</name>
<dbReference type="OrthoDB" id="9890094at2759"/>
<dbReference type="PROSITE" id="PS51257">
    <property type="entry name" value="PROKAR_LIPOPROTEIN"/>
    <property type="match status" value="1"/>
</dbReference>
<dbReference type="AlphaFoldDB" id="A0A1V4KFL6"/>
<evidence type="ECO:0000313" key="3">
    <source>
        <dbReference type="Proteomes" id="UP000190648"/>
    </source>
</evidence>
<sequence length="96" mass="10172">MSRAGPWCLLLAAACALGRSPPPRAAVRCEAAGSCFSAHLANSSYIDARSDCGRRRGGLAWAKVTLQPPRSFKTVSAAFTAVSQLMEQVQNNSFTV</sequence>
<keyword evidence="1" id="KW-0732">Signal</keyword>
<feature type="signal peptide" evidence="1">
    <location>
        <begin position="1"/>
        <end position="18"/>
    </location>
</feature>
<evidence type="ECO:0000313" key="2">
    <source>
        <dbReference type="EMBL" id="OPJ83195.1"/>
    </source>
</evidence>
<dbReference type="EMBL" id="LSYS01003385">
    <property type="protein sequence ID" value="OPJ83195.1"/>
    <property type="molecule type" value="Genomic_DNA"/>
</dbReference>
<protein>
    <submittedName>
        <fullName evidence="2">Uncharacterized protein</fullName>
    </submittedName>
</protein>
<proteinExistence type="predicted"/>
<organism evidence="2 3">
    <name type="scientific">Patagioenas fasciata monilis</name>
    <dbReference type="NCBI Taxonomy" id="372326"/>
    <lineage>
        <taxon>Eukaryota</taxon>
        <taxon>Metazoa</taxon>
        <taxon>Chordata</taxon>
        <taxon>Craniata</taxon>
        <taxon>Vertebrata</taxon>
        <taxon>Euteleostomi</taxon>
        <taxon>Archelosauria</taxon>
        <taxon>Archosauria</taxon>
        <taxon>Dinosauria</taxon>
        <taxon>Saurischia</taxon>
        <taxon>Theropoda</taxon>
        <taxon>Coelurosauria</taxon>
        <taxon>Aves</taxon>
        <taxon>Neognathae</taxon>
        <taxon>Neoaves</taxon>
        <taxon>Columbimorphae</taxon>
        <taxon>Columbiformes</taxon>
        <taxon>Columbidae</taxon>
        <taxon>Patagioenas</taxon>
    </lineage>
</organism>
<gene>
    <name evidence="2" type="ORF">AV530_010585</name>
</gene>
<reference evidence="2 3" key="1">
    <citation type="submission" date="2016-02" db="EMBL/GenBank/DDBJ databases">
        <title>Band-tailed pigeon sequencing and assembly.</title>
        <authorList>
            <person name="Soares A.E."/>
            <person name="Novak B.J."/>
            <person name="Rice E.S."/>
            <person name="O'Connell B."/>
            <person name="Chang D."/>
            <person name="Weber S."/>
            <person name="Shapiro B."/>
        </authorList>
    </citation>
    <scope>NUCLEOTIDE SEQUENCE [LARGE SCALE GENOMIC DNA]</scope>
    <source>
        <strain evidence="2">BTP2013</strain>
        <tissue evidence="2">Blood</tissue>
    </source>
</reference>